<evidence type="ECO:0000313" key="3">
    <source>
        <dbReference type="Proteomes" id="UP000190626"/>
    </source>
</evidence>
<dbReference type="OrthoDB" id="2629334at2"/>
<sequence length="87" mass="10280">MISEEQLDQYRIDSTLLRVIRDVSPRNDVRGIVVAWDDESVLIRKKNRRVVKLARSYVYQPYGDERPPEYMLPQDLIEPDGESEDDE</sequence>
<comment type="caution">
    <text evidence="2">The sequence shown here is derived from an EMBL/GenBank/DDBJ whole genome shotgun (WGS) entry which is preliminary data.</text>
</comment>
<dbReference type="Proteomes" id="UP000190626">
    <property type="component" value="Unassembled WGS sequence"/>
</dbReference>
<dbReference type="STRING" id="1469647.BC351_25145"/>
<feature type="compositionally biased region" description="Acidic residues" evidence="1">
    <location>
        <begin position="77"/>
        <end position="87"/>
    </location>
</feature>
<name>A0A1V4HJ75_9BACL</name>
<accession>A0A1V4HJ75</accession>
<dbReference type="AlphaFoldDB" id="A0A1V4HJ75"/>
<organism evidence="2 3">
    <name type="scientific">Paenibacillus ferrarius</name>
    <dbReference type="NCBI Taxonomy" id="1469647"/>
    <lineage>
        <taxon>Bacteria</taxon>
        <taxon>Bacillati</taxon>
        <taxon>Bacillota</taxon>
        <taxon>Bacilli</taxon>
        <taxon>Bacillales</taxon>
        <taxon>Paenibacillaceae</taxon>
        <taxon>Paenibacillus</taxon>
    </lineage>
</organism>
<reference evidence="3" key="1">
    <citation type="submission" date="2016-07" db="EMBL/GenBank/DDBJ databases">
        <authorList>
            <person name="Florea S."/>
            <person name="Webb J.S."/>
            <person name="Jaromczyk J."/>
            <person name="Schardl C.L."/>
        </authorList>
    </citation>
    <scope>NUCLEOTIDE SEQUENCE [LARGE SCALE GENOMIC DNA]</scope>
    <source>
        <strain evidence="3">CY1</strain>
    </source>
</reference>
<evidence type="ECO:0008006" key="4">
    <source>
        <dbReference type="Google" id="ProtNLM"/>
    </source>
</evidence>
<evidence type="ECO:0000313" key="2">
    <source>
        <dbReference type="EMBL" id="OPH57159.1"/>
    </source>
</evidence>
<gene>
    <name evidence="2" type="ORF">BC351_25145</name>
</gene>
<protein>
    <recommendedName>
        <fullName evidence="4">DUF2642 domain-containing protein</fullName>
    </recommendedName>
</protein>
<keyword evidence="3" id="KW-1185">Reference proteome</keyword>
<dbReference type="EMBL" id="MBTG01000013">
    <property type="protein sequence ID" value="OPH57159.1"/>
    <property type="molecule type" value="Genomic_DNA"/>
</dbReference>
<proteinExistence type="predicted"/>
<evidence type="ECO:0000256" key="1">
    <source>
        <dbReference type="SAM" id="MobiDB-lite"/>
    </source>
</evidence>
<feature type="region of interest" description="Disordered" evidence="1">
    <location>
        <begin position="64"/>
        <end position="87"/>
    </location>
</feature>
<dbReference type="RefSeq" id="WP_079413693.1">
    <property type="nucleotide sequence ID" value="NZ_MBTG01000013.1"/>
</dbReference>